<evidence type="ECO:0000313" key="2">
    <source>
        <dbReference type="EMBL" id="KAK6211218.1"/>
    </source>
</evidence>
<organism evidence="2 3">
    <name type="scientific">Colletotrichum tabaci</name>
    <dbReference type="NCBI Taxonomy" id="1209068"/>
    <lineage>
        <taxon>Eukaryota</taxon>
        <taxon>Fungi</taxon>
        <taxon>Dikarya</taxon>
        <taxon>Ascomycota</taxon>
        <taxon>Pezizomycotina</taxon>
        <taxon>Sordariomycetes</taxon>
        <taxon>Hypocreomycetidae</taxon>
        <taxon>Glomerellales</taxon>
        <taxon>Glomerellaceae</taxon>
        <taxon>Colletotrichum</taxon>
        <taxon>Colletotrichum destructivum species complex</taxon>
    </lineage>
</organism>
<reference evidence="2 3" key="1">
    <citation type="submission" date="2023-04" db="EMBL/GenBank/DDBJ databases">
        <title>Colletotrichum tabacum stain YC1 causing leaf anthracnose on Nicotiana tabacum(L.) cv.</title>
        <authorList>
            <person name="Ji Z."/>
            <person name="Wang M."/>
            <person name="Zhang J."/>
            <person name="Wang N."/>
            <person name="Zhou Z."/>
        </authorList>
    </citation>
    <scope>NUCLEOTIDE SEQUENCE [LARGE SCALE GENOMIC DNA]</scope>
    <source>
        <strain evidence="2 3">YC1</strain>
    </source>
</reference>
<accession>A0AAV9T0Y8</accession>
<dbReference type="Proteomes" id="UP001327957">
    <property type="component" value="Unassembled WGS sequence"/>
</dbReference>
<evidence type="ECO:0000256" key="1">
    <source>
        <dbReference type="SAM" id="MobiDB-lite"/>
    </source>
</evidence>
<proteinExistence type="predicted"/>
<comment type="caution">
    <text evidence="2">The sequence shown here is derived from an EMBL/GenBank/DDBJ whole genome shotgun (WGS) entry which is preliminary data.</text>
</comment>
<feature type="region of interest" description="Disordered" evidence="1">
    <location>
        <begin position="58"/>
        <end position="118"/>
    </location>
</feature>
<name>A0AAV9T0Y8_9PEZI</name>
<gene>
    <name evidence="2" type="ORF">QIS74_10482</name>
</gene>
<dbReference type="EMBL" id="JASAOK010000046">
    <property type="protein sequence ID" value="KAK6211218.1"/>
    <property type="molecule type" value="Genomic_DNA"/>
</dbReference>
<protein>
    <submittedName>
        <fullName evidence="2">Uncharacterized protein</fullName>
    </submittedName>
</protein>
<evidence type="ECO:0000313" key="3">
    <source>
        <dbReference type="Proteomes" id="UP001327957"/>
    </source>
</evidence>
<sequence>MAIFHPLPPFPSPYSQCTDFLFFLFPSRFSLSLGSSATRRRASATTAAPNVRLDARPRVHTAAVPSSSHSHRLRSTASPALRSLCRHPSTNTHARRNALAPEGSPGPQLFSPSSLSRTAGTRRPLASLWYFRLGRSPLLSPSLSSSSPS</sequence>
<dbReference type="AlphaFoldDB" id="A0AAV9T0Y8"/>
<keyword evidence="3" id="KW-1185">Reference proteome</keyword>